<accession>A0A2T5MGT3</accession>
<dbReference type="InterPro" id="IPR004763">
    <property type="entry name" value="CusA-like"/>
</dbReference>
<dbReference type="Gene3D" id="3.30.70.1430">
    <property type="entry name" value="Multidrug efflux transporter AcrB pore domain"/>
    <property type="match status" value="2"/>
</dbReference>
<keyword evidence="3" id="KW-0813">Transport</keyword>
<dbReference type="GO" id="GO:0008324">
    <property type="term" value="F:monoatomic cation transmembrane transporter activity"/>
    <property type="evidence" value="ECO:0007669"/>
    <property type="project" value="InterPro"/>
</dbReference>
<comment type="similarity">
    <text evidence="2">Belongs to the resistance-nodulation-cell division (RND) (TC 2.A.6) family.</text>
</comment>
<gene>
    <name evidence="9" type="ORF">CJD38_08405</name>
</gene>
<feature type="transmembrane region" description="Helical" evidence="8">
    <location>
        <begin position="957"/>
        <end position="976"/>
    </location>
</feature>
<reference evidence="9 10" key="1">
    <citation type="submission" date="2018-04" db="EMBL/GenBank/DDBJ databases">
        <title>Novel species isolated from glacier.</title>
        <authorList>
            <person name="Liu Q."/>
            <person name="Xin Y.-H."/>
        </authorList>
    </citation>
    <scope>NUCLEOTIDE SEQUENCE [LARGE SCALE GENOMIC DNA]</scope>
    <source>
        <strain evidence="9 10">GT1R17</strain>
    </source>
</reference>
<dbReference type="InterPro" id="IPR027463">
    <property type="entry name" value="AcrB_DN_DC_subdom"/>
</dbReference>
<comment type="subcellular location">
    <subcellularLocation>
        <location evidence="1">Cell membrane</location>
        <topology evidence="1">Multi-pass membrane protein</topology>
    </subcellularLocation>
</comment>
<dbReference type="SUPFAM" id="SSF82714">
    <property type="entry name" value="Multidrug efflux transporter AcrB TolC docking domain, DN and DC subdomains"/>
    <property type="match status" value="2"/>
</dbReference>
<evidence type="ECO:0000256" key="5">
    <source>
        <dbReference type="ARBA" id="ARBA00022692"/>
    </source>
</evidence>
<protein>
    <submittedName>
        <fullName evidence="9">CusA/CzcA family heavy metal efflux RND transporter</fullName>
    </submittedName>
</protein>
<feature type="transmembrane region" description="Helical" evidence="8">
    <location>
        <begin position="389"/>
        <end position="409"/>
    </location>
</feature>
<evidence type="ECO:0000256" key="6">
    <source>
        <dbReference type="ARBA" id="ARBA00022989"/>
    </source>
</evidence>
<dbReference type="Gene3D" id="3.30.70.1320">
    <property type="entry name" value="Multidrug efflux transporter AcrB pore domain like"/>
    <property type="match status" value="1"/>
</dbReference>
<dbReference type="Pfam" id="PF00873">
    <property type="entry name" value="ACR_tran"/>
    <property type="match status" value="1"/>
</dbReference>
<dbReference type="InterPro" id="IPR001036">
    <property type="entry name" value="Acrflvin-R"/>
</dbReference>
<dbReference type="AlphaFoldDB" id="A0A2T5MGT3"/>
<sequence length="1033" mass="111141">MYSRLVEVSLRNPVIVVALALILLAVGIFQTQQLPVDVLPDLTRPMVTVQAETAGLAPEDVESQVTFPLETALSGLQGVSRIRSLSSPGLSVVYAEFEWGTDPFRNRQLVAERVDSIRSQLAAIADPRIGPLTSLMGEIYLVALQAVPATSNPQQVREHADWSLRPKLLSLPGVAQVVVIGGEVKQYEIRPDLEKLKLHGVTLAQITEATSGFGNNTGASFADANGAEFAIRSLGRPLNLEDLAQTAVAWRGTGALRLGQVADVAVGAKLKRGDAGMNGQPAVILAIQKQPGTDTLQLTHAIEHALAESDVHLPKGTHRTTLFRQADFIDESVANVSEALLEGALVVALILFLFIASARITLVALLAIPLSVLAAILVLHGFGFTINTMTLGGLAIAVGELVDDAVVGIENVVRRLRRNAELIEPSPIWRVIADATLEVRSGILYASLLIVLVFVPLFALDGVEGRLFIPLASAYMAAIAASLVVSITLIPVLIRFSLPVTTQLPQEPAWLKRLKVRYTELLQRALAVPRPTFIVVGVLAVIAVVVATQLPRSFLPSFNERTLTVNVLLQPGISLEESNRVGALAETLSLKVPEVLSVGRRTGRAEFDEHAEGIYYSELEMKLRADGRKRAEVVADLRAKLSVLPGTLIFGQPISHRLDHLLSGVKAPLAVKIYGDDLAVLRDIAENVRKRLAEIPGLGDVQVEKQAAVPQLQVRVDPRRAAQYGASVPRVQDALTELTIGRTLSRVIEQERRFDLVLRLPQEKITPNVIGQTLFDTPAGAVPLNWLADIAIAEGPNQILREGQRRRIVVSAYSADGQFDHGAASVPNALKKIPLPAGYELKLEGESLAAQQATVRILQLALVSLLLMLAVLYSRYSSLRLALIVLANVPLAMVGGIFVLAITNTPISIASLIGFVTLAGIAARNGILKVSHYLNLVLAENERFGTALILRGSSERLAPVLMTALIAALALLPLLFSADAPGKEILHPVALVIFGGLVSSTLFDSFLTPLLFHRYGAAPLQRLQQQKQGAALY</sequence>
<dbReference type="GO" id="GO:0042910">
    <property type="term" value="F:xenobiotic transmembrane transporter activity"/>
    <property type="evidence" value="ECO:0007669"/>
    <property type="project" value="TreeGrafter"/>
</dbReference>
<dbReference type="Proteomes" id="UP000244248">
    <property type="component" value="Unassembled WGS sequence"/>
</dbReference>
<feature type="transmembrane region" description="Helical" evidence="8">
    <location>
        <begin position="472"/>
        <end position="494"/>
    </location>
</feature>
<feature type="transmembrane region" description="Helical" evidence="8">
    <location>
        <begin position="442"/>
        <end position="460"/>
    </location>
</feature>
<keyword evidence="6 8" id="KW-1133">Transmembrane helix</keyword>
<dbReference type="NCBIfam" id="TIGR00914">
    <property type="entry name" value="2A0601"/>
    <property type="match status" value="1"/>
</dbReference>
<feature type="transmembrane region" description="Helical" evidence="8">
    <location>
        <begin position="881"/>
        <end position="901"/>
    </location>
</feature>
<keyword evidence="7 8" id="KW-0472">Membrane</keyword>
<feature type="transmembrane region" description="Helical" evidence="8">
    <location>
        <begin position="363"/>
        <end position="383"/>
    </location>
</feature>
<dbReference type="PANTHER" id="PTHR32063">
    <property type="match status" value="1"/>
</dbReference>
<evidence type="ECO:0000256" key="4">
    <source>
        <dbReference type="ARBA" id="ARBA00022475"/>
    </source>
</evidence>
<dbReference type="EMBL" id="QANS01000003">
    <property type="protein sequence ID" value="PTU31786.1"/>
    <property type="molecule type" value="Genomic_DNA"/>
</dbReference>
<feature type="transmembrane region" description="Helical" evidence="8">
    <location>
        <begin position="339"/>
        <end position="356"/>
    </location>
</feature>
<evidence type="ECO:0000256" key="8">
    <source>
        <dbReference type="SAM" id="Phobius"/>
    </source>
</evidence>
<feature type="transmembrane region" description="Helical" evidence="8">
    <location>
        <begin position="532"/>
        <end position="550"/>
    </location>
</feature>
<dbReference type="SUPFAM" id="SSF82693">
    <property type="entry name" value="Multidrug efflux transporter AcrB pore domain, PN1, PN2, PC1 and PC2 subdomains"/>
    <property type="match status" value="2"/>
</dbReference>
<dbReference type="GO" id="GO:0005886">
    <property type="term" value="C:plasma membrane"/>
    <property type="evidence" value="ECO:0007669"/>
    <property type="project" value="UniProtKB-SubCell"/>
</dbReference>
<evidence type="ECO:0000256" key="1">
    <source>
        <dbReference type="ARBA" id="ARBA00004651"/>
    </source>
</evidence>
<comment type="caution">
    <text evidence="9">The sequence shown here is derived from an EMBL/GenBank/DDBJ whole genome shotgun (WGS) entry which is preliminary data.</text>
</comment>
<dbReference type="Gene3D" id="3.30.2090.10">
    <property type="entry name" value="Multidrug efflux transporter AcrB TolC docking domain, DN and DC subdomains"/>
    <property type="match status" value="2"/>
</dbReference>
<proteinExistence type="inferred from homology"/>
<name>A0A2T5MGT3_9GAMM</name>
<evidence type="ECO:0000256" key="3">
    <source>
        <dbReference type="ARBA" id="ARBA00022448"/>
    </source>
</evidence>
<keyword evidence="10" id="KW-1185">Reference proteome</keyword>
<evidence type="ECO:0000313" key="9">
    <source>
        <dbReference type="EMBL" id="PTU31786.1"/>
    </source>
</evidence>
<keyword evidence="4" id="KW-1003">Cell membrane</keyword>
<dbReference type="OrthoDB" id="9758297at2"/>
<feature type="transmembrane region" description="Helical" evidence="8">
    <location>
        <begin position="907"/>
        <end position="927"/>
    </location>
</feature>
<keyword evidence="5 8" id="KW-0812">Transmembrane</keyword>
<dbReference type="PANTHER" id="PTHR32063:SF4">
    <property type="entry name" value="SLR6043 PROTEIN"/>
    <property type="match status" value="1"/>
</dbReference>
<dbReference type="PRINTS" id="PR00702">
    <property type="entry name" value="ACRIFLAVINRP"/>
</dbReference>
<evidence type="ECO:0000256" key="7">
    <source>
        <dbReference type="ARBA" id="ARBA00023136"/>
    </source>
</evidence>
<dbReference type="SUPFAM" id="SSF82866">
    <property type="entry name" value="Multidrug efflux transporter AcrB transmembrane domain"/>
    <property type="match status" value="2"/>
</dbReference>
<dbReference type="Gene3D" id="3.30.70.1440">
    <property type="entry name" value="Multidrug efflux transporter AcrB pore domain"/>
    <property type="match status" value="1"/>
</dbReference>
<evidence type="ECO:0000313" key="10">
    <source>
        <dbReference type="Proteomes" id="UP000244248"/>
    </source>
</evidence>
<feature type="transmembrane region" description="Helical" evidence="8">
    <location>
        <begin position="857"/>
        <end position="874"/>
    </location>
</feature>
<dbReference type="Gene3D" id="1.20.1640.10">
    <property type="entry name" value="Multidrug efflux transporter AcrB transmembrane domain"/>
    <property type="match status" value="2"/>
</dbReference>
<organism evidence="9 10">
    <name type="scientific">Stenotrophobium rhamnosiphilum</name>
    <dbReference type="NCBI Taxonomy" id="2029166"/>
    <lineage>
        <taxon>Bacteria</taxon>
        <taxon>Pseudomonadati</taxon>
        <taxon>Pseudomonadota</taxon>
        <taxon>Gammaproteobacteria</taxon>
        <taxon>Nevskiales</taxon>
        <taxon>Nevskiaceae</taxon>
        <taxon>Stenotrophobium</taxon>
    </lineage>
</organism>
<evidence type="ECO:0000256" key="2">
    <source>
        <dbReference type="ARBA" id="ARBA00010942"/>
    </source>
</evidence>
<feature type="transmembrane region" description="Helical" evidence="8">
    <location>
        <begin position="988"/>
        <end position="1012"/>
    </location>
</feature>